<dbReference type="GO" id="GO:0003690">
    <property type="term" value="F:double-stranded DNA binding"/>
    <property type="evidence" value="ECO:0007669"/>
    <property type="project" value="InterPro"/>
</dbReference>
<dbReference type="Proteomes" id="UP000248014">
    <property type="component" value="Unassembled WGS sequence"/>
</dbReference>
<gene>
    <name evidence="1" type="ORF">C7451_10146</name>
</gene>
<organism evidence="1 2">
    <name type="scientific">Blastomonas natatoria</name>
    <dbReference type="NCBI Taxonomy" id="34015"/>
    <lineage>
        <taxon>Bacteria</taxon>
        <taxon>Pseudomonadati</taxon>
        <taxon>Pseudomonadota</taxon>
        <taxon>Alphaproteobacteria</taxon>
        <taxon>Sphingomonadales</taxon>
        <taxon>Sphingomonadaceae</taxon>
        <taxon>Blastomonas</taxon>
    </lineage>
</organism>
<accession>A0A2V3VCT6</accession>
<dbReference type="OrthoDB" id="7566148at2"/>
<keyword evidence="2" id="KW-1185">Reference proteome</keyword>
<name>A0A2V3VCT6_9SPHN</name>
<dbReference type="EMBL" id="QJJM01000001">
    <property type="protein sequence ID" value="PXW78984.1"/>
    <property type="molecule type" value="Genomic_DNA"/>
</dbReference>
<evidence type="ECO:0000313" key="2">
    <source>
        <dbReference type="Proteomes" id="UP000248014"/>
    </source>
</evidence>
<reference evidence="1 2" key="1">
    <citation type="submission" date="2018-05" db="EMBL/GenBank/DDBJ databases">
        <title>Genomic Encyclopedia of Type Strains, Phase IV (KMG-IV): sequencing the most valuable type-strain genomes for metagenomic binning, comparative biology and taxonomic classification.</title>
        <authorList>
            <person name="Goeker M."/>
        </authorList>
    </citation>
    <scope>NUCLEOTIDE SEQUENCE [LARGE SCALE GENOMIC DNA]</scope>
    <source>
        <strain evidence="1 2">DSM 3183</strain>
    </source>
</reference>
<comment type="caution">
    <text evidence="1">The sequence shown here is derived from an EMBL/GenBank/DDBJ whole genome shotgun (WGS) entry which is preliminary data.</text>
</comment>
<proteinExistence type="predicted"/>
<protein>
    <submittedName>
        <fullName evidence="1">Phage host-nuclease inhibitor protein Gam</fullName>
    </submittedName>
</protein>
<dbReference type="RefSeq" id="WP_110296979.1">
    <property type="nucleotide sequence ID" value="NZ_QJJM01000001.1"/>
</dbReference>
<dbReference type="GO" id="GO:0042262">
    <property type="term" value="P:DNA protection"/>
    <property type="evidence" value="ECO:0007669"/>
    <property type="project" value="InterPro"/>
</dbReference>
<dbReference type="AlphaFoldDB" id="A0A2V3VCT6"/>
<evidence type="ECO:0000313" key="1">
    <source>
        <dbReference type="EMBL" id="PXW78984.1"/>
    </source>
</evidence>
<dbReference type="SUPFAM" id="SSF161266">
    <property type="entry name" value="Gam-like"/>
    <property type="match status" value="1"/>
</dbReference>
<dbReference type="Pfam" id="PF07352">
    <property type="entry name" value="Phage_Mu_Gam"/>
    <property type="match status" value="1"/>
</dbReference>
<sequence length="197" mass="21977">MAKRRKAAAVEAPQTRGEAIALAQLYVEAERTASWSQQLLDDQIAKAKADHARRMENIEPHLQHAFTGLRAWWAANSAELTKGKRRSIELGPVTLGERTGMPKLKLPKGMNAEAALAWLKGLRWKGARGFIRTKEELDKEAVIKALRAPADAPQYAQAARKLFSDGEFKVVQAEEFFIRTGEPESPIDMESQTWPTS</sequence>
<dbReference type="InterPro" id="IPR009951">
    <property type="entry name" value="Host-nuc_inhib_Gam"/>
</dbReference>